<evidence type="ECO:0000256" key="1">
    <source>
        <dbReference type="SAM" id="Phobius"/>
    </source>
</evidence>
<dbReference type="AlphaFoldDB" id="A0AAX6ESR4"/>
<dbReference type="EMBL" id="JANAVB010034417">
    <property type="protein sequence ID" value="KAJ6806869.1"/>
    <property type="molecule type" value="Genomic_DNA"/>
</dbReference>
<comment type="caution">
    <text evidence="2">The sequence shown here is derived from an EMBL/GenBank/DDBJ whole genome shotgun (WGS) entry which is preliminary data.</text>
</comment>
<reference evidence="2" key="1">
    <citation type="journal article" date="2023" name="GigaByte">
        <title>Genome assembly of the bearded iris, Iris pallida Lam.</title>
        <authorList>
            <person name="Bruccoleri R.E."/>
            <person name="Oakeley E.J."/>
            <person name="Faust A.M.E."/>
            <person name="Altorfer M."/>
            <person name="Dessus-Babus S."/>
            <person name="Burckhardt D."/>
            <person name="Oertli M."/>
            <person name="Naumann U."/>
            <person name="Petersen F."/>
            <person name="Wong J."/>
        </authorList>
    </citation>
    <scope>NUCLEOTIDE SEQUENCE</scope>
    <source>
        <strain evidence="2">GSM-AAB239-AS_SAM_17_03QT</strain>
    </source>
</reference>
<sequence>MFICAISYSDSLATVSSLFIVDILLQFSLLFTYCISSDPVFYSTACLYFLTCYELLRCIVLAPVLTGPVDKFYR</sequence>
<feature type="transmembrane region" description="Helical" evidence="1">
    <location>
        <begin position="39"/>
        <end position="65"/>
    </location>
</feature>
<accession>A0AAX6ESR4</accession>
<keyword evidence="1" id="KW-0472">Membrane</keyword>
<protein>
    <submittedName>
        <fullName evidence="2">Uncharacterized protein</fullName>
    </submittedName>
</protein>
<evidence type="ECO:0000313" key="3">
    <source>
        <dbReference type="Proteomes" id="UP001140949"/>
    </source>
</evidence>
<reference evidence="2" key="2">
    <citation type="submission" date="2023-04" db="EMBL/GenBank/DDBJ databases">
        <authorList>
            <person name="Bruccoleri R.E."/>
            <person name="Oakeley E.J."/>
            <person name="Faust A.-M."/>
            <person name="Dessus-Babus S."/>
            <person name="Altorfer M."/>
            <person name="Burckhardt D."/>
            <person name="Oertli M."/>
            <person name="Naumann U."/>
            <person name="Petersen F."/>
            <person name="Wong J."/>
        </authorList>
    </citation>
    <scope>NUCLEOTIDE SEQUENCE</scope>
    <source>
        <strain evidence="2">GSM-AAB239-AS_SAM_17_03QT</strain>
        <tissue evidence="2">Leaf</tissue>
    </source>
</reference>
<evidence type="ECO:0000313" key="2">
    <source>
        <dbReference type="EMBL" id="KAJ6806869.1"/>
    </source>
</evidence>
<keyword evidence="3" id="KW-1185">Reference proteome</keyword>
<gene>
    <name evidence="2" type="ORF">M6B38_105990</name>
</gene>
<organism evidence="2 3">
    <name type="scientific">Iris pallida</name>
    <name type="common">Sweet iris</name>
    <dbReference type="NCBI Taxonomy" id="29817"/>
    <lineage>
        <taxon>Eukaryota</taxon>
        <taxon>Viridiplantae</taxon>
        <taxon>Streptophyta</taxon>
        <taxon>Embryophyta</taxon>
        <taxon>Tracheophyta</taxon>
        <taxon>Spermatophyta</taxon>
        <taxon>Magnoliopsida</taxon>
        <taxon>Liliopsida</taxon>
        <taxon>Asparagales</taxon>
        <taxon>Iridaceae</taxon>
        <taxon>Iridoideae</taxon>
        <taxon>Irideae</taxon>
        <taxon>Iris</taxon>
    </lineage>
</organism>
<keyword evidence="1" id="KW-1133">Transmembrane helix</keyword>
<proteinExistence type="predicted"/>
<name>A0AAX6ESR4_IRIPA</name>
<dbReference type="Proteomes" id="UP001140949">
    <property type="component" value="Unassembled WGS sequence"/>
</dbReference>
<keyword evidence="1" id="KW-0812">Transmembrane</keyword>
<feature type="transmembrane region" description="Helical" evidence="1">
    <location>
        <begin position="12"/>
        <end position="33"/>
    </location>
</feature>